<dbReference type="AlphaFoldDB" id="A0A7X3D0Y5"/>
<evidence type="ECO:0000256" key="1">
    <source>
        <dbReference type="ARBA" id="ARBA00007689"/>
    </source>
</evidence>
<dbReference type="SUPFAM" id="SSF54909">
    <property type="entry name" value="Dimeric alpha+beta barrel"/>
    <property type="match status" value="1"/>
</dbReference>
<sequence length="104" mass="10961">MQPNGQQPTSDQISEMRQKWGAFIGGIAAQAKLVSTTRLALEGALIDNKLNVSTGITIANNETLSGNMVIKANTFKEATQIAKGCPILSMGGSVEVRGIVPMET</sequence>
<dbReference type="Gene3D" id="3.30.70.1060">
    <property type="entry name" value="Dimeric alpha+beta barrel"/>
    <property type="match status" value="1"/>
</dbReference>
<gene>
    <name evidence="3" type="ORF">D9O36_06465</name>
</gene>
<keyword evidence="4" id="KW-1185">Reference proteome</keyword>
<comment type="similarity">
    <text evidence="1">Belongs to the YciI family.</text>
</comment>
<accession>A0A7X3D0Y5</accession>
<name>A0A7X3D0Y5_9FLAO</name>
<evidence type="ECO:0000313" key="4">
    <source>
        <dbReference type="Proteomes" id="UP000540519"/>
    </source>
</evidence>
<comment type="caution">
    <text evidence="3">The sequence shown here is derived from an EMBL/GenBank/DDBJ whole genome shotgun (WGS) entry which is preliminary data.</text>
</comment>
<reference evidence="3 4" key="1">
    <citation type="journal article" date="2019" name="Mar. Drugs">
        <title>Comparative Genomics and CAZyme Genome Repertoires of Marine Zobellia amurskyensis KMM 3526(T) and Zobellia laminariae KMM 3676(T).</title>
        <authorList>
            <person name="Chernysheva N."/>
            <person name="Bystritskaya E."/>
            <person name="Stenkova A."/>
            <person name="Golovkin I."/>
            <person name="Nedashkovskaya O."/>
            <person name="Isaeva M."/>
        </authorList>
    </citation>
    <scope>NUCLEOTIDE SEQUENCE [LARGE SCALE GENOMIC DNA]</scope>
    <source>
        <strain evidence="3 4">KMM 3526</strain>
    </source>
</reference>
<evidence type="ECO:0000313" key="3">
    <source>
        <dbReference type="EMBL" id="MUH35476.1"/>
    </source>
</evidence>
<dbReference type="Pfam" id="PF03795">
    <property type="entry name" value="YCII"/>
    <property type="match status" value="1"/>
</dbReference>
<dbReference type="OrthoDB" id="7782105at2"/>
<dbReference type="InterPro" id="IPR011008">
    <property type="entry name" value="Dimeric_a/b-barrel"/>
</dbReference>
<organism evidence="3 4">
    <name type="scientific">Zobellia amurskyensis</name>
    <dbReference type="NCBI Taxonomy" id="248905"/>
    <lineage>
        <taxon>Bacteria</taxon>
        <taxon>Pseudomonadati</taxon>
        <taxon>Bacteroidota</taxon>
        <taxon>Flavobacteriia</taxon>
        <taxon>Flavobacteriales</taxon>
        <taxon>Flavobacteriaceae</taxon>
        <taxon>Zobellia</taxon>
    </lineage>
</organism>
<proteinExistence type="inferred from homology"/>
<dbReference type="InterPro" id="IPR005545">
    <property type="entry name" value="YCII"/>
</dbReference>
<evidence type="ECO:0000259" key="2">
    <source>
        <dbReference type="Pfam" id="PF03795"/>
    </source>
</evidence>
<protein>
    <recommendedName>
        <fullName evidence="2">YCII-related domain-containing protein</fullName>
    </recommendedName>
</protein>
<dbReference type="EMBL" id="RCNR01000009">
    <property type="protein sequence ID" value="MUH35476.1"/>
    <property type="molecule type" value="Genomic_DNA"/>
</dbReference>
<dbReference type="Proteomes" id="UP000540519">
    <property type="component" value="Unassembled WGS sequence"/>
</dbReference>
<feature type="domain" description="YCII-related" evidence="2">
    <location>
        <begin position="36"/>
        <end position="102"/>
    </location>
</feature>